<dbReference type="Proteomes" id="UP000838756">
    <property type="component" value="Unassembled WGS sequence"/>
</dbReference>
<keyword evidence="2" id="KW-1185">Reference proteome</keyword>
<proteinExistence type="predicted"/>
<evidence type="ECO:0000313" key="2">
    <source>
        <dbReference type="Proteomes" id="UP000838756"/>
    </source>
</evidence>
<organism evidence="1 2">
    <name type="scientific">Pararge aegeria aegeria</name>
    <dbReference type="NCBI Taxonomy" id="348720"/>
    <lineage>
        <taxon>Eukaryota</taxon>
        <taxon>Metazoa</taxon>
        <taxon>Ecdysozoa</taxon>
        <taxon>Arthropoda</taxon>
        <taxon>Hexapoda</taxon>
        <taxon>Insecta</taxon>
        <taxon>Pterygota</taxon>
        <taxon>Neoptera</taxon>
        <taxon>Endopterygota</taxon>
        <taxon>Lepidoptera</taxon>
        <taxon>Glossata</taxon>
        <taxon>Ditrysia</taxon>
        <taxon>Papilionoidea</taxon>
        <taxon>Nymphalidae</taxon>
        <taxon>Satyrinae</taxon>
        <taxon>Satyrini</taxon>
        <taxon>Parargina</taxon>
        <taxon>Pararge</taxon>
    </lineage>
</organism>
<comment type="caution">
    <text evidence="1">The sequence shown here is derived from an EMBL/GenBank/DDBJ whole genome shotgun (WGS) entry which is preliminary data.</text>
</comment>
<sequence length="82" mass="9267">MNKELPKPEERSKLKQSVSETYMKSASCELPACQPHKDATVHGVSLFCGRIVPEAEYNEVPSVVIMRIAFKNPDNGRYTRDL</sequence>
<evidence type="ECO:0000313" key="1">
    <source>
        <dbReference type="EMBL" id="CAH2256684.1"/>
    </source>
</evidence>
<protein>
    <submittedName>
        <fullName evidence="1">Jg19639 protein</fullName>
    </submittedName>
</protein>
<accession>A0A8S4SB80</accession>
<dbReference type="AlphaFoldDB" id="A0A8S4SB80"/>
<gene>
    <name evidence="1" type="primary">jg19639</name>
    <name evidence="1" type="ORF">PAEG_LOCUS22968</name>
</gene>
<name>A0A8S4SB80_9NEOP</name>
<reference evidence="1" key="1">
    <citation type="submission" date="2022-03" db="EMBL/GenBank/DDBJ databases">
        <authorList>
            <person name="Lindestad O."/>
        </authorList>
    </citation>
    <scope>NUCLEOTIDE SEQUENCE</scope>
</reference>
<dbReference type="EMBL" id="CAKXAJ010026111">
    <property type="protein sequence ID" value="CAH2256684.1"/>
    <property type="molecule type" value="Genomic_DNA"/>
</dbReference>